<sequence>MNPSTEKAIETRIKKYLKQNNISYFKLFANALQGAGLADLWVFNSFWAYALEIKRDFKLNKPTPLQVAKARQFSKNVIYLFVDCNNWKDICEKIKDNEIKELEAISKQQLKEWECG</sequence>
<reference evidence="1" key="1">
    <citation type="submission" date="2023-08" db="EMBL/GenBank/DDBJ databases">
        <title>Complete genome sequence of Mycoplasma seminis 2200.</title>
        <authorList>
            <person name="Spergser J."/>
        </authorList>
    </citation>
    <scope>NUCLEOTIDE SEQUENCE [LARGE SCALE GENOMIC DNA]</scope>
    <source>
        <strain evidence="1">2200</strain>
    </source>
</reference>
<evidence type="ECO:0000313" key="1">
    <source>
        <dbReference type="EMBL" id="WLP85267.1"/>
    </source>
</evidence>
<evidence type="ECO:0008006" key="3">
    <source>
        <dbReference type="Google" id="ProtNLM"/>
    </source>
</evidence>
<dbReference type="EMBL" id="CP132191">
    <property type="protein sequence ID" value="WLP85267.1"/>
    <property type="molecule type" value="Genomic_DNA"/>
</dbReference>
<dbReference type="Gene3D" id="3.40.1350.10">
    <property type="match status" value="1"/>
</dbReference>
<protein>
    <recommendedName>
        <fullName evidence="3">VRR-NUC domain-containing protein</fullName>
    </recommendedName>
</protein>
<dbReference type="RefSeq" id="WP_305937703.1">
    <property type="nucleotide sequence ID" value="NZ_CP132191.1"/>
</dbReference>
<keyword evidence="2" id="KW-1185">Reference proteome</keyword>
<proteinExistence type="predicted"/>
<accession>A0ABY9H9K7</accession>
<name>A0ABY9H9K7_9MOLU</name>
<evidence type="ECO:0000313" key="2">
    <source>
        <dbReference type="Proteomes" id="UP001237011"/>
    </source>
</evidence>
<dbReference type="InterPro" id="IPR011856">
    <property type="entry name" value="tRNA_endonuc-like_dom_sf"/>
</dbReference>
<organism evidence="1 2">
    <name type="scientific">Mycoplasma seminis</name>
    <dbReference type="NCBI Taxonomy" id="512749"/>
    <lineage>
        <taxon>Bacteria</taxon>
        <taxon>Bacillati</taxon>
        <taxon>Mycoplasmatota</taxon>
        <taxon>Mollicutes</taxon>
        <taxon>Mycoplasmataceae</taxon>
        <taxon>Mycoplasma</taxon>
    </lineage>
</organism>
<dbReference type="Proteomes" id="UP001237011">
    <property type="component" value="Chromosome"/>
</dbReference>
<gene>
    <name evidence="1" type="ORF">Q8852_03010</name>
</gene>